<dbReference type="RefSeq" id="WP_190403378.1">
    <property type="nucleotide sequence ID" value="NZ_JACJQB010000017.1"/>
</dbReference>
<feature type="chain" id="PRO_5046662231" description="SPOR domain-containing protein" evidence="1">
    <location>
        <begin position="27"/>
        <end position="201"/>
    </location>
</feature>
<evidence type="ECO:0000313" key="2">
    <source>
        <dbReference type="EMBL" id="MBD2188530.1"/>
    </source>
</evidence>
<comment type="caution">
    <text evidence="2">The sequence shown here is derived from an EMBL/GenBank/DDBJ whole genome shotgun (WGS) entry which is preliminary data.</text>
</comment>
<evidence type="ECO:0000313" key="3">
    <source>
        <dbReference type="Proteomes" id="UP000642094"/>
    </source>
</evidence>
<feature type="signal peptide" evidence="1">
    <location>
        <begin position="1"/>
        <end position="26"/>
    </location>
</feature>
<keyword evidence="1" id="KW-0732">Signal</keyword>
<name>A0ABR7ZXL2_9CYAN</name>
<keyword evidence="3" id="KW-1185">Reference proteome</keyword>
<evidence type="ECO:0000256" key="1">
    <source>
        <dbReference type="SAM" id="SignalP"/>
    </source>
</evidence>
<dbReference type="EMBL" id="JACJQB010000017">
    <property type="protein sequence ID" value="MBD2188530.1"/>
    <property type="molecule type" value="Genomic_DNA"/>
</dbReference>
<organism evidence="2 3">
    <name type="scientific">Pseudanabaena mucicola FACHB-723</name>
    <dbReference type="NCBI Taxonomy" id="2692860"/>
    <lineage>
        <taxon>Bacteria</taxon>
        <taxon>Bacillati</taxon>
        <taxon>Cyanobacteriota</taxon>
        <taxon>Cyanophyceae</taxon>
        <taxon>Pseudanabaenales</taxon>
        <taxon>Pseudanabaenaceae</taxon>
        <taxon>Pseudanabaena</taxon>
    </lineage>
</organism>
<evidence type="ECO:0008006" key="4">
    <source>
        <dbReference type="Google" id="ProtNLM"/>
    </source>
</evidence>
<reference evidence="2 3" key="1">
    <citation type="journal article" date="2020" name="ISME J.">
        <title>Comparative genomics reveals insights into cyanobacterial evolution and habitat adaptation.</title>
        <authorList>
            <person name="Chen M.Y."/>
            <person name="Teng W.K."/>
            <person name="Zhao L."/>
            <person name="Hu C.X."/>
            <person name="Zhou Y.K."/>
            <person name="Han B.P."/>
            <person name="Song L.R."/>
            <person name="Shu W.S."/>
        </authorList>
    </citation>
    <scope>NUCLEOTIDE SEQUENCE [LARGE SCALE GENOMIC DNA]</scope>
    <source>
        <strain evidence="2 3">FACHB-723</strain>
    </source>
</reference>
<gene>
    <name evidence="2" type="ORF">H6F41_10270</name>
</gene>
<dbReference type="Proteomes" id="UP000642094">
    <property type="component" value="Unassembled WGS sequence"/>
</dbReference>
<proteinExistence type="predicted"/>
<protein>
    <recommendedName>
        <fullName evidence="4">SPOR domain-containing protein</fullName>
    </recommendedName>
</protein>
<sequence>MRTFGWLKQSIPMVIASLGFMNIAIAEVNAQVGNVVVYIAGNNPVTLDVTRQVVTNPIIASVNGRTSIVAGSFDAQTADFVARELQRRGLAAQLGYQNSAMFQPNQPVSNNPYVTLPSYLPTSPAAINNNPSQYRYITGVPVRSGDMTSLARIRQFIPNAFISKSELGDYIYAGGYTNRDAAESLKHFLRSQGVDARVLYF</sequence>
<accession>A0ABR7ZXL2</accession>